<evidence type="ECO:0000256" key="4">
    <source>
        <dbReference type="ARBA" id="ARBA00023239"/>
    </source>
</evidence>
<proteinExistence type="inferred from homology"/>
<dbReference type="Pfam" id="PF01081">
    <property type="entry name" value="Aldolase"/>
    <property type="match status" value="1"/>
</dbReference>
<comment type="pathway">
    <text evidence="1">Carbohydrate acid metabolism.</text>
</comment>
<dbReference type="AlphaFoldDB" id="A0A845BFK5"/>
<dbReference type="PANTHER" id="PTHR30246">
    <property type="entry name" value="2-KETO-3-DEOXY-6-PHOSPHOGLUCONATE ALDOLASE"/>
    <property type="match status" value="1"/>
</dbReference>
<dbReference type="RefSeq" id="WP_160937123.1">
    <property type="nucleotide sequence ID" value="NZ_SNVJ01000008.1"/>
</dbReference>
<dbReference type="Proteomes" id="UP000460715">
    <property type="component" value="Unassembled WGS sequence"/>
</dbReference>
<reference evidence="6 7" key="1">
    <citation type="submission" date="2019-03" db="EMBL/GenBank/DDBJ databases">
        <title>Roseomonas sp. a novel Roseomonas species isolated from Sea whip Gorgonian.</title>
        <authorList>
            <person name="Li F."/>
            <person name="Pan X."/>
            <person name="Huang S."/>
            <person name="Li Z."/>
            <person name="Meng B."/>
        </authorList>
    </citation>
    <scope>NUCLEOTIDE SEQUENCE [LARGE SCALE GENOMIC DNA]</scope>
    <source>
        <strain evidence="6 7">M0104</strain>
    </source>
</reference>
<name>A0A845BFK5_9PROT</name>
<keyword evidence="7" id="KW-1185">Reference proteome</keyword>
<keyword evidence="5" id="KW-0119">Carbohydrate metabolism</keyword>
<evidence type="ECO:0000256" key="5">
    <source>
        <dbReference type="ARBA" id="ARBA00023277"/>
    </source>
</evidence>
<gene>
    <name evidence="6" type="ORF">E0493_11720</name>
</gene>
<dbReference type="InterPro" id="IPR000887">
    <property type="entry name" value="Aldlse_KDPG_KHG"/>
</dbReference>
<dbReference type="NCBIfam" id="NF006600">
    <property type="entry name" value="PRK09140.1"/>
    <property type="match status" value="1"/>
</dbReference>
<comment type="subunit">
    <text evidence="3">Homotrimer.</text>
</comment>
<evidence type="ECO:0000313" key="6">
    <source>
        <dbReference type="EMBL" id="MXP64012.1"/>
    </source>
</evidence>
<evidence type="ECO:0000256" key="1">
    <source>
        <dbReference type="ARBA" id="ARBA00004761"/>
    </source>
</evidence>
<protein>
    <submittedName>
        <fullName evidence="6">2-dehydro-3-deoxy-6-phosphogalactonate aldolase</fullName>
    </submittedName>
</protein>
<keyword evidence="4" id="KW-0456">Lyase</keyword>
<dbReference type="OrthoDB" id="7204076at2"/>
<sequence>MIPSPLQDRLDAAFAQLPLVAILRGLRPEEAEAVATALYEAGFRLIEVPLNSPQPFDSIAAIRRLLPQDALVGAGTVLQAADVGRLADLGAELVVMPHADTAVIAAAAKAGLLCTPGIATPTEAFAALAAGAAALKIFPAEMVGPPVVKAMRAVLPKGTRLLPVGGITPATMAPFLEAGAAGFGLGSALYKPGMTAAEVAATAQRFIGAWRELRPA</sequence>
<comment type="caution">
    <text evidence="6">The sequence shown here is derived from an EMBL/GenBank/DDBJ whole genome shotgun (WGS) entry which is preliminary data.</text>
</comment>
<comment type="similarity">
    <text evidence="2">Belongs to the KHG/KDPG aldolase family.</text>
</comment>
<dbReference type="GO" id="GO:0016829">
    <property type="term" value="F:lyase activity"/>
    <property type="evidence" value="ECO:0007669"/>
    <property type="project" value="UniProtKB-KW"/>
</dbReference>
<dbReference type="InterPro" id="IPR013785">
    <property type="entry name" value="Aldolase_TIM"/>
</dbReference>
<dbReference type="CDD" id="cd00452">
    <property type="entry name" value="KDPG_aldolase"/>
    <property type="match status" value="1"/>
</dbReference>
<accession>A0A845BFK5</accession>
<evidence type="ECO:0000256" key="3">
    <source>
        <dbReference type="ARBA" id="ARBA00011233"/>
    </source>
</evidence>
<dbReference type="SUPFAM" id="SSF51569">
    <property type="entry name" value="Aldolase"/>
    <property type="match status" value="1"/>
</dbReference>
<dbReference type="EMBL" id="SNVJ01000008">
    <property type="protein sequence ID" value="MXP64012.1"/>
    <property type="molecule type" value="Genomic_DNA"/>
</dbReference>
<organism evidence="6 7">
    <name type="scientific">Teichococcus coralli</name>
    <dbReference type="NCBI Taxonomy" id="2545983"/>
    <lineage>
        <taxon>Bacteria</taxon>
        <taxon>Pseudomonadati</taxon>
        <taxon>Pseudomonadota</taxon>
        <taxon>Alphaproteobacteria</taxon>
        <taxon>Acetobacterales</taxon>
        <taxon>Roseomonadaceae</taxon>
        <taxon>Roseomonas</taxon>
    </lineage>
</organism>
<dbReference type="PANTHER" id="PTHR30246:SF1">
    <property type="entry name" value="2-DEHYDRO-3-DEOXY-6-PHOSPHOGALACTONATE ALDOLASE-RELATED"/>
    <property type="match status" value="1"/>
</dbReference>
<dbReference type="Gene3D" id="3.20.20.70">
    <property type="entry name" value="Aldolase class I"/>
    <property type="match status" value="1"/>
</dbReference>
<evidence type="ECO:0000256" key="2">
    <source>
        <dbReference type="ARBA" id="ARBA00006906"/>
    </source>
</evidence>
<evidence type="ECO:0000313" key="7">
    <source>
        <dbReference type="Proteomes" id="UP000460715"/>
    </source>
</evidence>